<dbReference type="Pfam" id="PF00691">
    <property type="entry name" value="OmpA"/>
    <property type="match status" value="1"/>
</dbReference>
<organism evidence="7 8">
    <name type="scientific">Sporocytophaga myxococcoides</name>
    <dbReference type="NCBI Taxonomy" id="153721"/>
    <lineage>
        <taxon>Bacteria</taxon>
        <taxon>Pseudomonadati</taxon>
        <taxon>Bacteroidota</taxon>
        <taxon>Cytophagia</taxon>
        <taxon>Cytophagales</taxon>
        <taxon>Cytophagaceae</taxon>
        <taxon>Sporocytophaga</taxon>
    </lineage>
</organism>
<proteinExistence type="predicted"/>
<feature type="domain" description="LysM" evidence="6">
    <location>
        <begin position="690"/>
        <end position="733"/>
    </location>
</feature>
<dbReference type="Gene3D" id="3.10.350.10">
    <property type="entry name" value="LysM domain"/>
    <property type="match status" value="1"/>
</dbReference>
<dbReference type="CDD" id="cd07185">
    <property type="entry name" value="OmpA_C-like"/>
    <property type="match status" value="1"/>
</dbReference>
<dbReference type="eggNOG" id="COG2885">
    <property type="taxonomic scope" value="Bacteria"/>
</dbReference>
<dbReference type="GO" id="GO:0009279">
    <property type="term" value="C:cell outer membrane"/>
    <property type="evidence" value="ECO:0007669"/>
    <property type="project" value="UniProtKB-SubCell"/>
</dbReference>
<evidence type="ECO:0000256" key="1">
    <source>
        <dbReference type="ARBA" id="ARBA00004442"/>
    </source>
</evidence>
<reference evidence="7 8" key="1">
    <citation type="submission" date="2014-09" db="EMBL/GenBank/DDBJ databases">
        <title>Sporocytophaga myxococcoides PG-01 genome sequencing.</title>
        <authorList>
            <person name="Liu L."/>
            <person name="Gao P.J."/>
            <person name="Chen G.J."/>
            <person name="Wang L.S."/>
        </authorList>
    </citation>
    <scope>NUCLEOTIDE SEQUENCE [LARGE SCALE GENOMIC DNA]</scope>
    <source>
        <strain evidence="7 8">PG-01</strain>
    </source>
</reference>
<dbReference type="Proteomes" id="UP000030185">
    <property type="component" value="Unassembled WGS sequence"/>
</dbReference>
<keyword evidence="2 4" id="KW-0472">Membrane</keyword>
<evidence type="ECO:0000259" key="6">
    <source>
        <dbReference type="PROSITE" id="PS51782"/>
    </source>
</evidence>
<dbReference type="InterPro" id="IPR011042">
    <property type="entry name" value="6-blade_b-propeller_TolB-like"/>
</dbReference>
<evidence type="ECO:0008006" key="9">
    <source>
        <dbReference type="Google" id="ProtNLM"/>
    </source>
</evidence>
<keyword evidence="3" id="KW-0998">Cell outer membrane</keyword>
<evidence type="ECO:0000313" key="7">
    <source>
        <dbReference type="EMBL" id="GAL82934.1"/>
    </source>
</evidence>
<dbReference type="InterPro" id="IPR006665">
    <property type="entry name" value="OmpA-like"/>
</dbReference>
<dbReference type="SUPFAM" id="SSF82171">
    <property type="entry name" value="DPP6 N-terminal domain-like"/>
    <property type="match status" value="1"/>
</dbReference>
<dbReference type="InterPro" id="IPR011659">
    <property type="entry name" value="WD40"/>
</dbReference>
<dbReference type="SUPFAM" id="SSF103088">
    <property type="entry name" value="OmpA-like"/>
    <property type="match status" value="1"/>
</dbReference>
<dbReference type="InterPro" id="IPR006664">
    <property type="entry name" value="OMP_bac"/>
</dbReference>
<protein>
    <recommendedName>
        <fullName evidence="9">Peptidoglycan-associated lipoprotein</fullName>
    </recommendedName>
</protein>
<dbReference type="InterPro" id="IPR011990">
    <property type="entry name" value="TPR-like_helical_dom_sf"/>
</dbReference>
<dbReference type="PROSITE" id="PS51123">
    <property type="entry name" value="OMPA_2"/>
    <property type="match status" value="1"/>
</dbReference>
<dbReference type="SMART" id="SM00257">
    <property type="entry name" value="LysM"/>
    <property type="match status" value="1"/>
</dbReference>
<dbReference type="SUPFAM" id="SSF54106">
    <property type="entry name" value="LysM domain"/>
    <property type="match status" value="1"/>
</dbReference>
<dbReference type="Pfam" id="PF01476">
    <property type="entry name" value="LysM"/>
    <property type="match status" value="1"/>
</dbReference>
<dbReference type="Gene3D" id="3.30.1330.60">
    <property type="entry name" value="OmpA-like domain"/>
    <property type="match status" value="1"/>
</dbReference>
<evidence type="ECO:0000259" key="5">
    <source>
        <dbReference type="PROSITE" id="PS51123"/>
    </source>
</evidence>
<dbReference type="InterPro" id="IPR050330">
    <property type="entry name" value="Bact_OuterMem_StrucFunc"/>
</dbReference>
<sequence>MYKIMSLLTRIGSLILLYSMIQSYTASGQSILARADRNYNQFNYSLAVKEYEVIAEKKGQSVEIVQKIADCYRKMNKSEEAEKWYAVLLTKFSRVEPSNLLYYAEALRNNGDYQEARKQYIQFGKMFPSEKKMADAFARNCEKAMEWMSNPVQVKIENVKSVNTVYSEFSPLLIENKLILATDRKFDDTDYSNKQIYGWTGTPFLNLAFAEIDTNFKIEFKNKLKGVNGMYHNGPATFSKKGDTIYFTRTNKVSNRGKINGQKKGPDFVNRLEIYYSVKKNGTWSAILPFEYNNILNYSVGHPALSPDGKTLYFVSDMPGSMGQTDIYFCTMEANGKWSFPKNAGKYVNTPAKEVFPYIAPDGKLYFSSNGHTGLGGLDMFVTSGKYDKWDKPENLMYPMNSPKDDFGITLDTTMNGGFFSSNREGGMGEDDIYKFSNPTCVLAGLTLHLVDNSERPLENVLVKLYKMGDTANVIAYERTFGQPAKKICLRSYEPCAIVKNPEGKFFFKLQPGAKYELKLAKNNYFSHSTTIEAKCNTEDTMNIAIQLKEIEIDKPIILKDVFFNDQDKLFVIRNIYYDLDKSEIRYDAALELDKLVEVLRENPNIKMELSAHTDSRHSEEYNMKLSQKRAEAAVQYIVSKGIPSDVIVAKGYGESKIMNHCKDGVNCKEEEHQYNRRTEIKVTEIMEPEVHRVGPYDTLETISKVYGVSVENLKKLNNLEEDTITAGMKIKLK</sequence>
<dbReference type="PROSITE" id="PS51782">
    <property type="entry name" value="LYSM"/>
    <property type="match status" value="1"/>
</dbReference>
<dbReference type="Pfam" id="PF07676">
    <property type="entry name" value="PD40"/>
    <property type="match status" value="2"/>
</dbReference>
<evidence type="ECO:0000256" key="3">
    <source>
        <dbReference type="ARBA" id="ARBA00023237"/>
    </source>
</evidence>
<comment type="caution">
    <text evidence="7">The sequence shown here is derived from an EMBL/GenBank/DDBJ whole genome shotgun (WGS) entry which is preliminary data.</text>
</comment>
<name>A0A098L9A1_9BACT</name>
<dbReference type="PANTHER" id="PTHR30329">
    <property type="entry name" value="STATOR ELEMENT OF FLAGELLAR MOTOR COMPLEX"/>
    <property type="match status" value="1"/>
</dbReference>
<dbReference type="OrthoDB" id="1488841at2"/>
<evidence type="ECO:0000256" key="2">
    <source>
        <dbReference type="ARBA" id="ARBA00023136"/>
    </source>
</evidence>
<dbReference type="Gene3D" id="2.120.10.30">
    <property type="entry name" value="TolB, C-terminal domain"/>
    <property type="match status" value="1"/>
</dbReference>
<dbReference type="EMBL" id="BBLT01000001">
    <property type="protein sequence ID" value="GAL82934.1"/>
    <property type="molecule type" value="Genomic_DNA"/>
</dbReference>
<dbReference type="PANTHER" id="PTHR30329:SF21">
    <property type="entry name" value="LIPOPROTEIN YIAD-RELATED"/>
    <property type="match status" value="1"/>
</dbReference>
<dbReference type="InterPro" id="IPR018392">
    <property type="entry name" value="LysM"/>
</dbReference>
<keyword evidence="8" id="KW-1185">Reference proteome</keyword>
<evidence type="ECO:0000313" key="8">
    <source>
        <dbReference type="Proteomes" id="UP000030185"/>
    </source>
</evidence>
<dbReference type="InterPro" id="IPR036737">
    <property type="entry name" value="OmpA-like_sf"/>
</dbReference>
<accession>A0A098L9A1</accession>
<dbReference type="SUPFAM" id="SSF48452">
    <property type="entry name" value="TPR-like"/>
    <property type="match status" value="1"/>
</dbReference>
<dbReference type="STRING" id="153721.MYP_160"/>
<dbReference type="CDD" id="cd00118">
    <property type="entry name" value="LysM"/>
    <property type="match status" value="1"/>
</dbReference>
<dbReference type="AlphaFoldDB" id="A0A098L9A1"/>
<comment type="subcellular location">
    <subcellularLocation>
        <location evidence="1">Cell outer membrane</location>
    </subcellularLocation>
</comment>
<dbReference type="InterPro" id="IPR036779">
    <property type="entry name" value="LysM_dom_sf"/>
</dbReference>
<feature type="domain" description="OmpA-like" evidence="5">
    <location>
        <begin position="565"/>
        <end position="687"/>
    </location>
</feature>
<dbReference type="PRINTS" id="PR01021">
    <property type="entry name" value="OMPADOMAIN"/>
</dbReference>
<gene>
    <name evidence="7" type="ORF">MYP_160</name>
</gene>
<dbReference type="Gene3D" id="1.25.40.10">
    <property type="entry name" value="Tetratricopeptide repeat domain"/>
    <property type="match status" value="1"/>
</dbReference>
<evidence type="ECO:0000256" key="4">
    <source>
        <dbReference type="PROSITE-ProRule" id="PRU00473"/>
    </source>
</evidence>